<evidence type="ECO:0000256" key="1">
    <source>
        <dbReference type="PROSITE-ProRule" id="PRU00023"/>
    </source>
</evidence>
<evidence type="ECO:0000313" key="3">
    <source>
        <dbReference type="Proteomes" id="UP001187315"/>
    </source>
</evidence>
<dbReference type="Gene3D" id="1.25.40.20">
    <property type="entry name" value="Ankyrin repeat-containing domain"/>
    <property type="match status" value="1"/>
</dbReference>
<sequence length="280" mass="31632">MDGMCKGRKFLSFTQAVSAHVPVEMLEDMRNMKIVHWEAGSWPPTYTPSAALLYAIVHGHQAYAQYLLNKFLDGALAMTGKNVCGCQSYVPHLDMAIRYNRKDIVPLILHVAHKIPTLWSYVIRGGCKHMKEGRTTLHLACAMSQPETVIMLLGSGASPQAKADDGVTPLDLILKKLQMSKGNTRVKMLCLERLLMFMPEVRFQMKSSLNNDPEYWSKVLGEEMFNYLVGRIPGTLFLIAMQKTLAQLPSQDFFKRLDELPIPASLKPITSQPLMRWNSY</sequence>
<gene>
    <name evidence="2" type="ORF">Q7C36_002816</name>
</gene>
<reference evidence="2" key="1">
    <citation type="submission" date="2023-08" db="EMBL/GenBank/DDBJ databases">
        <title>Pelteobagrus vachellii genome.</title>
        <authorList>
            <person name="Liu H."/>
        </authorList>
    </citation>
    <scope>NUCLEOTIDE SEQUENCE</scope>
    <source>
        <strain evidence="2">PRFRI_2022a</strain>
        <tissue evidence="2">Muscle</tissue>
    </source>
</reference>
<keyword evidence="3" id="KW-1185">Reference proteome</keyword>
<accession>A0AA88NYJ3</accession>
<dbReference type="EMBL" id="JAVHJS010000002">
    <property type="protein sequence ID" value="KAK2866760.1"/>
    <property type="molecule type" value="Genomic_DNA"/>
</dbReference>
<feature type="repeat" description="ANK" evidence="1">
    <location>
        <begin position="132"/>
        <end position="164"/>
    </location>
</feature>
<dbReference type="Pfam" id="PF00023">
    <property type="entry name" value="Ank"/>
    <property type="match status" value="1"/>
</dbReference>
<dbReference type="AlphaFoldDB" id="A0AA88NYJ3"/>
<organism evidence="2 3">
    <name type="scientific">Tachysurus vachellii</name>
    <name type="common">Darkbarbel catfish</name>
    <name type="synonym">Pelteobagrus vachellii</name>
    <dbReference type="NCBI Taxonomy" id="175792"/>
    <lineage>
        <taxon>Eukaryota</taxon>
        <taxon>Metazoa</taxon>
        <taxon>Chordata</taxon>
        <taxon>Craniata</taxon>
        <taxon>Vertebrata</taxon>
        <taxon>Euteleostomi</taxon>
        <taxon>Actinopterygii</taxon>
        <taxon>Neopterygii</taxon>
        <taxon>Teleostei</taxon>
        <taxon>Ostariophysi</taxon>
        <taxon>Siluriformes</taxon>
        <taxon>Bagridae</taxon>
        <taxon>Tachysurus</taxon>
    </lineage>
</organism>
<comment type="caution">
    <text evidence="2">The sequence shown here is derived from an EMBL/GenBank/DDBJ whole genome shotgun (WGS) entry which is preliminary data.</text>
</comment>
<dbReference type="PROSITE" id="PS50088">
    <property type="entry name" value="ANK_REPEAT"/>
    <property type="match status" value="1"/>
</dbReference>
<name>A0AA88NYJ3_TACVA</name>
<keyword evidence="1" id="KW-0040">ANK repeat</keyword>
<dbReference type="Proteomes" id="UP001187315">
    <property type="component" value="Unassembled WGS sequence"/>
</dbReference>
<protein>
    <submittedName>
        <fullName evidence="2">Uncharacterized protein</fullName>
    </submittedName>
</protein>
<evidence type="ECO:0000313" key="2">
    <source>
        <dbReference type="EMBL" id="KAK2866760.1"/>
    </source>
</evidence>
<dbReference type="SUPFAM" id="SSF48403">
    <property type="entry name" value="Ankyrin repeat"/>
    <property type="match status" value="1"/>
</dbReference>
<dbReference type="InterPro" id="IPR036770">
    <property type="entry name" value="Ankyrin_rpt-contain_sf"/>
</dbReference>
<dbReference type="PROSITE" id="PS50297">
    <property type="entry name" value="ANK_REP_REGION"/>
    <property type="match status" value="1"/>
</dbReference>
<proteinExistence type="predicted"/>
<dbReference type="InterPro" id="IPR002110">
    <property type="entry name" value="Ankyrin_rpt"/>
</dbReference>